<dbReference type="InterPro" id="IPR037401">
    <property type="entry name" value="SnoaL-like"/>
</dbReference>
<dbReference type="InterPro" id="IPR008317">
    <property type="entry name" value="UCP030561"/>
</dbReference>
<evidence type="ECO:0000313" key="2">
    <source>
        <dbReference type="EMBL" id="QTH72845.1"/>
    </source>
</evidence>
<dbReference type="Pfam" id="PF12680">
    <property type="entry name" value="SnoaL_2"/>
    <property type="match status" value="1"/>
</dbReference>
<dbReference type="InterPro" id="IPR032710">
    <property type="entry name" value="NTF2-like_dom_sf"/>
</dbReference>
<proteinExistence type="predicted"/>
<dbReference type="SUPFAM" id="SSF54427">
    <property type="entry name" value="NTF2-like"/>
    <property type="match status" value="1"/>
</dbReference>
<evidence type="ECO:0000313" key="3">
    <source>
        <dbReference type="Proteomes" id="UP000664904"/>
    </source>
</evidence>
<protein>
    <submittedName>
        <fullName evidence="2">Nuclear transport factor 2 family protein</fullName>
    </submittedName>
</protein>
<accession>A0A975DKL3</accession>
<keyword evidence="3" id="KW-1185">Reference proteome</keyword>
<feature type="domain" description="SnoaL-like" evidence="1">
    <location>
        <begin position="26"/>
        <end position="128"/>
    </location>
</feature>
<dbReference type="PIRSF" id="PIRSF030561">
    <property type="entry name" value="UCP030561"/>
    <property type="match status" value="1"/>
</dbReference>
<reference evidence="2" key="1">
    <citation type="submission" date="2021-03" db="EMBL/GenBank/DDBJ databases">
        <title>Complete Genome of Pseudoalteromonas xiamenensis STKMTI.2, a new potential marine bacterium producing anti-Vibrio compounds.</title>
        <authorList>
            <person name="Handayani D.P."/>
            <person name="Isnansetyo A."/>
            <person name="Istiqomah I."/>
            <person name="Jumina J."/>
        </authorList>
    </citation>
    <scope>NUCLEOTIDE SEQUENCE</scope>
    <source>
        <strain evidence="2">STKMTI.2</strain>
    </source>
</reference>
<organism evidence="2 3">
    <name type="scientific">Pseudoalteromonas xiamenensis</name>
    <dbReference type="NCBI Taxonomy" id="882626"/>
    <lineage>
        <taxon>Bacteria</taxon>
        <taxon>Pseudomonadati</taxon>
        <taxon>Pseudomonadota</taxon>
        <taxon>Gammaproteobacteria</taxon>
        <taxon>Alteromonadales</taxon>
        <taxon>Pseudoalteromonadaceae</taxon>
        <taxon>Pseudoalteromonas</taxon>
    </lineage>
</organism>
<sequence>MASANPKTTENQENNLTEQQTILLVDKQIAAYNARNIDAFAATYHDDVEIYIYPNQLLLKGKTALIERYKQKFAALTMLRATSLQRIVKGNYLIDLERAESSTQPSQEITRCVELIATYEIEDGLIKRVTFKR</sequence>
<gene>
    <name evidence="2" type="ORF">J5O05_04790</name>
</gene>
<evidence type="ECO:0000259" key="1">
    <source>
        <dbReference type="Pfam" id="PF12680"/>
    </source>
</evidence>
<dbReference type="KEGG" id="pxi:J5O05_04790"/>
<dbReference type="Gene3D" id="3.10.450.50">
    <property type="match status" value="1"/>
</dbReference>
<name>A0A975DKL3_9GAMM</name>
<dbReference type="AlphaFoldDB" id="A0A975DKL3"/>
<dbReference type="Proteomes" id="UP000664904">
    <property type="component" value="Chromosome"/>
</dbReference>
<dbReference type="EMBL" id="CP072133">
    <property type="protein sequence ID" value="QTH72845.1"/>
    <property type="molecule type" value="Genomic_DNA"/>
</dbReference>